<reference evidence="1 2" key="1">
    <citation type="journal article" date="2018" name="Biotechnol. Biofuels">
        <title>Integrative visual omics of the white-rot fungus Polyporus brumalis exposes the biotechnological potential of its oxidative enzymes for delignifying raw plant biomass.</title>
        <authorList>
            <person name="Miyauchi S."/>
            <person name="Rancon A."/>
            <person name="Drula E."/>
            <person name="Hage H."/>
            <person name="Chaduli D."/>
            <person name="Favel A."/>
            <person name="Grisel S."/>
            <person name="Henrissat B."/>
            <person name="Herpoel-Gimbert I."/>
            <person name="Ruiz-Duenas F.J."/>
            <person name="Chevret D."/>
            <person name="Hainaut M."/>
            <person name="Lin J."/>
            <person name="Wang M."/>
            <person name="Pangilinan J."/>
            <person name="Lipzen A."/>
            <person name="Lesage-Meessen L."/>
            <person name="Navarro D."/>
            <person name="Riley R."/>
            <person name="Grigoriev I.V."/>
            <person name="Zhou S."/>
            <person name="Raouche S."/>
            <person name="Rosso M.N."/>
        </authorList>
    </citation>
    <scope>NUCLEOTIDE SEQUENCE [LARGE SCALE GENOMIC DNA]</scope>
    <source>
        <strain evidence="1 2">BRFM 1820</strain>
    </source>
</reference>
<protein>
    <submittedName>
        <fullName evidence="1">Uncharacterized protein</fullName>
    </submittedName>
</protein>
<organism evidence="1 2">
    <name type="scientific">Lentinus brumalis</name>
    <dbReference type="NCBI Taxonomy" id="2498619"/>
    <lineage>
        <taxon>Eukaryota</taxon>
        <taxon>Fungi</taxon>
        <taxon>Dikarya</taxon>
        <taxon>Basidiomycota</taxon>
        <taxon>Agaricomycotina</taxon>
        <taxon>Agaricomycetes</taxon>
        <taxon>Polyporales</taxon>
        <taxon>Polyporaceae</taxon>
        <taxon>Lentinus</taxon>
    </lineage>
</organism>
<evidence type="ECO:0000313" key="2">
    <source>
        <dbReference type="Proteomes" id="UP000256964"/>
    </source>
</evidence>
<name>A0A371CMK4_9APHY</name>
<gene>
    <name evidence="1" type="ORF">OH76DRAFT_213468</name>
</gene>
<dbReference type="Proteomes" id="UP000256964">
    <property type="component" value="Unassembled WGS sequence"/>
</dbReference>
<evidence type="ECO:0000313" key="1">
    <source>
        <dbReference type="EMBL" id="RDX41524.1"/>
    </source>
</evidence>
<dbReference type="EMBL" id="KZ857509">
    <property type="protein sequence ID" value="RDX41524.1"/>
    <property type="molecule type" value="Genomic_DNA"/>
</dbReference>
<dbReference type="AlphaFoldDB" id="A0A371CMK4"/>
<keyword evidence="2" id="KW-1185">Reference proteome</keyword>
<accession>A0A371CMK4</accession>
<sequence>MSRPLCSHPRIFCALVSLCRRSARLALTALARPRLPRPWLSLRHAAARRASHRGACSLPSPSSALIAVRCVQLTGPGHDNVHGQQEATGKSMCLVQLAAMSPEPRASYSLSLQLALLVPRSCKCVCLAYQDTPIMSSCSSTSPSLAP</sequence>
<proteinExistence type="predicted"/>